<dbReference type="EMBL" id="JAMKPW020000005">
    <property type="protein sequence ID" value="KAK8217393.1"/>
    <property type="molecule type" value="Genomic_DNA"/>
</dbReference>
<proteinExistence type="predicted"/>
<keyword evidence="2" id="KW-1185">Reference proteome</keyword>
<evidence type="ECO:0000313" key="1">
    <source>
        <dbReference type="EMBL" id="KAK8217393.1"/>
    </source>
</evidence>
<dbReference type="Proteomes" id="UP001320706">
    <property type="component" value="Unassembled WGS sequence"/>
</dbReference>
<reference evidence="1" key="1">
    <citation type="submission" date="2024-02" db="EMBL/GenBank/DDBJ databases">
        <title>Metagenome Assembled Genome of Zalaria obscura JY119.</title>
        <authorList>
            <person name="Vighnesh L."/>
            <person name="Jagadeeshwari U."/>
            <person name="Venkata Ramana C."/>
            <person name="Sasikala C."/>
        </authorList>
    </citation>
    <scope>NUCLEOTIDE SEQUENCE</scope>
    <source>
        <strain evidence="1">JY119</strain>
    </source>
</reference>
<name>A0ACC3SKU9_9PEZI</name>
<gene>
    <name evidence="1" type="ORF">M8818_001149</name>
</gene>
<comment type="caution">
    <text evidence="1">The sequence shown here is derived from an EMBL/GenBank/DDBJ whole genome shotgun (WGS) entry which is preliminary data.</text>
</comment>
<organism evidence="1 2">
    <name type="scientific">Zalaria obscura</name>
    <dbReference type="NCBI Taxonomy" id="2024903"/>
    <lineage>
        <taxon>Eukaryota</taxon>
        <taxon>Fungi</taxon>
        <taxon>Dikarya</taxon>
        <taxon>Ascomycota</taxon>
        <taxon>Pezizomycotina</taxon>
        <taxon>Dothideomycetes</taxon>
        <taxon>Dothideomycetidae</taxon>
        <taxon>Dothideales</taxon>
        <taxon>Zalariaceae</taxon>
        <taxon>Zalaria</taxon>
    </lineage>
</organism>
<sequence length="215" mass="24849">MQAKKATGRNKSVVYFASFRSADLYGRLLDFVGIRNVVLSAKMKHAKRFEYIQEFNGDNDTIVFIATYSLKTEGPDLHYRCCTVILAEQATTMGQQSQSTHRIRRIGQAVEQEVRRYYNHQSYMRQIELNLWRKAKDLAHVITYDRTESGSGTALKVAVTSFGGSRTARRLLRADHNLTWFFPWFWSTNHALATRMQARRGGNSMETGRAVHFQW</sequence>
<accession>A0ACC3SKU9</accession>
<evidence type="ECO:0000313" key="2">
    <source>
        <dbReference type="Proteomes" id="UP001320706"/>
    </source>
</evidence>
<protein>
    <submittedName>
        <fullName evidence="1">Uncharacterized protein</fullName>
    </submittedName>
</protein>